<name>A0ABN2E827_9ACTN</name>
<proteinExistence type="predicted"/>
<accession>A0ABN2E827</accession>
<gene>
    <name evidence="2" type="ORF">GCM10009789_60900</name>
</gene>
<keyword evidence="3" id="KW-1185">Reference proteome</keyword>
<evidence type="ECO:0008006" key="4">
    <source>
        <dbReference type="Google" id="ProtNLM"/>
    </source>
</evidence>
<dbReference type="EMBL" id="BAAAOS010000048">
    <property type="protein sequence ID" value="GAA1598741.1"/>
    <property type="molecule type" value="Genomic_DNA"/>
</dbReference>
<dbReference type="RefSeq" id="WP_344219976.1">
    <property type="nucleotide sequence ID" value="NZ_BAAAOS010000048.1"/>
</dbReference>
<organism evidence="2 3">
    <name type="scientific">Kribbella sancticallisti</name>
    <dbReference type="NCBI Taxonomy" id="460087"/>
    <lineage>
        <taxon>Bacteria</taxon>
        <taxon>Bacillati</taxon>
        <taxon>Actinomycetota</taxon>
        <taxon>Actinomycetes</taxon>
        <taxon>Propionibacteriales</taxon>
        <taxon>Kribbellaceae</taxon>
        <taxon>Kribbella</taxon>
    </lineage>
</organism>
<evidence type="ECO:0000313" key="3">
    <source>
        <dbReference type="Proteomes" id="UP001500393"/>
    </source>
</evidence>
<evidence type="ECO:0000256" key="1">
    <source>
        <dbReference type="SAM" id="SignalP"/>
    </source>
</evidence>
<keyword evidence="1" id="KW-0732">Signal</keyword>
<evidence type="ECO:0000313" key="2">
    <source>
        <dbReference type="EMBL" id="GAA1598741.1"/>
    </source>
</evidence>
<sequence>MFRHRKILAAAGVLASVFTAVATAPAAQARAVEPTAESTAKVTQTRTADGSVLIGVTGGSASSTRTTAAVPSTSPAVERVFVSGSQTTPCNPGYACAAVPYGSGAYIFKFVRYDGYSVSNWTGYGYFLNNQTGGAAARYDNVSGGQLGCVSAGILRTGINWDPVWRVRLTAAAC</sequence>
<feature type="signal peptide" evidence="1">
    <location>
        <begin position="1"/>
        <end position="22"/>
    </location>
</feature>
<protein>
    <recommendedName>
        <fullName evidence="4">Peptidase inhibitor family I36</fullName>
    </recommendedName>
</protein>
<reference evidence="2 3" key="1">
    <citation type="journal article" date="2019" name="Int. J. Syst. Evol. Microbiol.">
        <title>The Global Catalogue of Microorganisms (GCM) 10K type strain sequencing project: providing services to taxonomists for standard genome sequencing and annotation.</title>
        <authorList>
            <consortium name="The Broad Institute Genomics Platform"/>
            <consortium name="The Broad Institute Genome Sequencing Center for Infectious Disease"/>
            <person name="Wu L."/>
            <person name="Ma J."/>
        </authorList>
    </citation>
    <scope>NUCLEOTIDE SEQUENCE [LARGE SCALE GENOMIC DNA]</scope>
    <source>
        <strain evidence="2 3">JCM 14969</strain>
    </source>
</reference>
<feature type="chain" id="PRO_5046608710" description="Peptidase inhibitor family I36" evidence="1">
    <location>
        <begin position="23"/>
        <end position="174"/>
    </location>
</feature>
<dbReference type="Proteomes" id="UP001500393">
    <property type="component" value="Unassembled WGS sequence"/>
</dbReference>
<comment type="caution">
    <text evidence="2">The sequence shown here is derived from an EMBL/GenBank/DDBJ whole genome shotgun (WGS) entry which is preliminary data.</text>
</comment>